<dbReference type="InterPro" id="IPR036388">
    <property type="entry name" value="WH-like_DNA-bd_sf"/>
</dbReference>
<evidence type="ECO:0000256" key="3">
    <source>
        <dbReference type="ARBA" id="ARBA00023125"/>
    </source>
</evidence>
<name>A0ABU8NJJ7_9SPHI</name>
<evidence type="ECO:0000256" key="4">
    <source>
        <dbReference type="ARBA" id="ARBA00023163"/>
    </source>
</evidence>
<dbReference type="RefSeq" id="WP_172662752.1">
    <property type="nucleotide sequence ID" value="NZ_CBFGNQ010000002.1"/>
</dbReference>
<dbReference type="Pfam" id="PF03965">
    <property type="entry name" value="Penicillinase_R"/>
    <property type="match status" value="1"/>
</dbReference>
<evidence type="ECO:0000256" key="2">
    <source>
        <dbReference type="ARBA" id="ARBA00023015"/>
    </source>
</evidence>
<evidence type="ECO:0000256" key="1">
    <source>
        <dbReference type="ARBA" id="ARBA00011046"/>
    </source>
</evidence>
<proteinExistence type="inferred from homology"/>
<dbReference type="InterPro" id="IPR005650">
    <property type="entry name" value="BlaI_family"/>
</dbReference>
<evidence type="ECO:0000313" key="5">
    <source>
        <dbReference type="EMBL" id="MEJ2902376.1"/>
    </source>
</evidence>
<keyword evidence="2" id="KW-0805">Transcription regulation</keyword>
<organism evidence="5 6">
    <name type="scientific">Pedobacter panaciterrae</name>
    <dbReference type="NCBI Taxonomy" id="363849"/>
    <lineage>
        <taxon>Bacteria</taxon>
        <taxon>Pseudomonadati</taxon>
        <taxon>Bacteroidota</taxon>
        <taxon>Sphingobacteriia</taxon>
        <taxon>Sphingobacteriales</taxon>
        <taxon>Sphingobacteriaceae</taxon>
        <taxon>Pedobacter</taxon>
    </lineage>
</organism>
<reference evidence="5 6" key="1">
    <citation type="submission" date="2024-03" db="EMBL/GenBank/DDBJ databases">
        <title>Sequence of Lycoming College Course Isolates.</title>
        <authorList>
            <person name="Plotts O."/>
            <person name="Newman J."/>
        </authorList>
    </citation>
    <scope>NUCLEOTIDE SEQUENCE [LARGE SCALE GENOMIC DNA]</scope>
    <source>
        <strain evidence="5 6">CJB-3</strain>
    </source>
</reference>
<sequence length="130" mass="15122">MKQNKPIDAIPEPTRAELEILQVLWEFGPSTVRFVNDTLNEQRDVNYTSTLKQMQIMADKGILKRDERQMKHIYIPVEAENKTKDQLLNRFVNTLYKGSASKLVMQLLGNEKTSKEDLDAIKQMLKKLDK</sequence>
<gene>
    <name evidence="5" type="ORF">WAE58_08060</name>
</gene>
<dbReference type="Gene3D" id="1.10.10.10">
    <property type="entry name" value="Winged helix-like DNA-binding domain superfamily/Winged helix DNA-binding domain"/>
    <property type="match status" value="1"/>
</dbReference>
<dbReference type="EMBL" id="JBBEUB010000002">
    <property type="protein sequence ID" value="MEJ2902376.1"/>
    <property type="molecule type" value="Genomic_DNA"/>
</dbReference>
<dbReference type="SUPFAM" id="SSF46785">
    <property type="entry name" value="Winged helix' DNA-binding domain"/>
    <property type="match status" value="1"/>
</dbReference>
<keyword evidence="6" id="KW-1185">Reference proteome</keyword>
<comment type="caution">
    <text evidence="5">The sequence shown here is derived from an EMBL/GenBank/DDBJ whole genome shotgun (WGS) entry which is preliminary data.</text>
</comment>
<dbReference type="PIRSF" id="PIRSF019455">
    <property type="entry name" value="CopR_AtkY"/>
    <property type="match status" value="1"/>
</dbReference>
<keyword evidence="4" id="KW-0804">Transcription</keyword>
<comment type="similarity">
    <text evidence="1">Belongs to the BlaI transcriptional regulatory family.</text>
</comment>
<accession>A0ABU8NJJ7</accession>
<dbReference type="Gene3D" id="1.10.4040.10">
    <property type="entry name" value="Penicillinase repressor domain"/>
    <property type="match status" value="1"/>
</dbReference>
<dbReference type="InterPro" id="IPR036390">
    <property type="entry name" value="WH_DNA-bd_sf"/>
</dbReference>
<protein>
    <submittedName>
        <fullName evidence="5">BlaI/MecI/CopY family transcriptional regulator</fullName>
    </submittedName>
</protein>
<keyword evidence="3" id="KW-0238">DNA-binding</keyword>
<evidence type="ECO:0000313" key="6">
    <source>
        <dbReference type="Proteomes" id="UP001378956"/>
    </source>
</evidence>
<dbReference type="Proteomes" id="UP001378956">
    <property type="component" value="Unassembled WGS sequence"/>
</dbReference>